<dbReference type="PANTHER" id="PTHR11276">
    <property type="entry name" value="DNA POLYMERASE TYPE-X FAMILY MEMBER"/>
    <property type="match status" value="1"/>
</dbReference>
<dbReference type="OrthoDB" id="205514at2759"/>
<dbReference type="SUPFAM" id="SSF81301">
    <property type="entry name" value="Nucleotidyltransferase"/>
    <property type="match status" value="1"/>
</dbReference>
<feature type="compositionally biased region" description="Low complexity" evidence="3">
    <location>
        <begin position="8"/>
        <end position="24"/>
    </location>
</feature>
<dbReference type="Pfam" id="PF14716">
    <property type="entry name" value="HHH_8"/>
    <property type="match status" value="1"/>
</dbReference>
<dbReference type="Pfam" id="PF10391">
    <property type="entry name" value="DNA_pol_lambd_f"/>
    <property type="match status" value="1"/>
</dbReference>
<dbReference type="GO" id="GO:0005634">
    <property type="term" value="C:nucleus"/>
    <property type="evidence" value="ECO:0007669"/>
    <property type="project" value="TreeGrafter"/>
</dbReference>
<dbReference type="GO" id="GO:0006303">
    <property type="term" value="P:double-strand break repair via nonhomologous end joining"/>
    <property type="evidence" value="ECO:0007669"/>
    <property type="project" value="TreeGrafter"/>
</dbReference>
<dbReference type="Proteomes" id="UP000683000">
    <property type="component" value="Unassembled WGS sequence"/>
</dbReference>
<dbReference type="AlphaFoldDB" id="A0A8I2Z3L7"/>
<evidence type="ECO:0000256" key="3">
    <source>
        <dbReference type="SAM" id="MobiDB-lite"/>
    </source>
</evidence>
<keyword evidence="2" id="KW-0235">DNA replication</keyword>
<dbReference type="EMBL" id="JAGFBS010000001">
    <property type="protein sequence ID" value="KAG6381952.1"/>
    <property type="molecule type" value="Genomic_DNA"/>
</dbReference>
<keyword evidence="6" id="KW-1185">Reference proteome</keyword>
<dbReference type="SMART" id="SM00483">
    <property type="entry name" value="POLXc"/>
    <property type="match status" value="1"/>
</dbReference>
<comment type="caution">
    <text evidence="5">The sequence shown here is derived from an EMBL/GenBank/DDBJ whole genome shotgun (WGS) entry which is preliminary data.</text>
</comment>
<feature type="region of interest" description="Disordered" evidence="3">
    <location>
        <begin position="1"/>
        <end position="38"/>
    </location>
</feature>
<dbReference type="SUPFAM" id="SSF47802">
    <property type="entry name" value="DNA polymerase beta, N-terminal domain-like"/>
    <property type="match status" value="1"/>
</dbReference>
<reference evidence="5" key="1">
    <citation type="submission" date="2021-03" db="EMBL/GenBank/DDBJ databases">
        <title>Evolutionary innovations through gain and loss of genes in the ectomycorrhizal Boletales.</title>
        <authorList>
            <person name="Wu G."/>
            <person name="Miyauchi S."/>
            <person name="Morin E."/>
            <person name="Yang Z.-L."/>
            <person name="Xu J."/>
            <person name="Martin F.M."/>
        </authorList>
    </citation>
    <scope>NUCLEOTIDE SEQUENCE</scope>
    <source>
        <strain evidence="5">BR01</strain>
    </source>
</reference>
<dbReference type="Gene3D" id="3.30.460.10">
    <property type="entry name" value="Beta Polymerase, domain 2"/>
    <property type="match status" value="1"/>
</dbReference>
<protein>
    <recommendedName>
        <fullName evidence="4">DNA-directed DNA polymerase X domain-containing protein</fullName>
    </recommendedName>
</protein>
<dbReference type="GO" id="GO:0003677">
    <property type="term" value="F:DNA binding"/>
    <property type="evidence" value="ECO:0007669"/>
    <property type="project" value="InterPro"/>
</dbReference>
<dbReference type="InterPro" id="IPR018944">
    <property type="entry name" value="DNA_pol_lambd_fingers_domain"/>
</dbReference>
<feature type="domain" description="DNA-directed DNA polymerase X" evidence="4">
    <location>
        <begin position="206"/>
        <end position="460"/>
    </location>
</feature>
<dbReference type="GO" id="GO:0003887">
    <property type="term" value="F:DNA-directed DNA polymerase activity"/>
    <property type="evidence" value="ECO:0007669"/>
    <property type="project" value="InterPro"/>
</dbReference>
<dbReference type="SUPFAM" id="SSF81585">
    <property type="entry name" value="PsbU/PolX domain-like"/>
    <property type="match status" value="1"/>
</dbReference>
<feature type="region of interest" description="Disordered" evidence="3">
    <location>
        <begin position="150"/>
        <end position="169"/>
    </location>
</feature>
<proteinExistence type="predicted"/>
<dbReference type="InterPro" id="IPR043519">
    <property type="entry name" value="NT_sf"/>
</dbReference>
<keyword evidence="1" id="KW-0237">DNA synthesis</keyword>
<sequence>MPLKRSHSSASPSDGGASSDQGPSKRTHARTPDTRGSSVDQYPLTVYIISAKLAPGELDNLVSLFERNHLRGNKAGARKLELTSDLDHADVIVAAIRTRPRLERHVCWEVAKTKAIVTPDWLRDSVHSGTPQPRGKYAALVDLRDETESLCPKADGGTPAPPEASPNYHGQPPVLIDPEASVKATDLAAMNHLSQFSCLRASQLICPNQALVEEFDIIRRARFVEGEERSMLSYARAIATIKAYPRRFDDKTSREHIAKLPYLGTKLTSMVEEFVKTGKIQEAQKFLSSTRFLSLSAFNSIHGIGTHTARHLYTLGLRSIEDLEKYYEVTITHEGTSPQFEVGTSNEIGVDKSIRVSLALRHDFSQKIPRREAEEINRVIMRELEPIEEGCKSVIVGGYRRGKLESNDVDIVISHTDWDHGAEKVRDLCKKLVQRLHERGMIIFLSAITAAYPPLQGLSHMY</sequence>
<evidence type="ECO:0000256" key="2">
    <source>
        <dbReference type="ARBA" id="ARBA00022705"/>
    </source>
</evidence>
<evidence type="ECO:0000313" key="6">
    <source>
        <dbReference type="Proteomes" id="UP000683000"/>
    </source>
</evidence>
<dbReference type="Gene3D" id="1.10.150.110">
    <property type="entry name" value="DNA polymerase beta, N-terminal domain-like"/>
    <property type="match status" value="1"/>
</dbReference>
<dbReference type="Pfam" id="PF14792">
    <property type="entry name" value="DNA_pol_B_palm"/>
    <property type="match status" value="1"/>
</dbReference>
<accession>A0A8I2Z3L7</accession>
<dbReference type="InterPro" id="IPR028207">
    <property type="entry name" value="DNA_pol_B_palm_palm"/>
</dbReference>
<dbReference type="Gene3D" id="1.10.150.20">
    <property type="entry name" value="5' to 3' exonuclease, C-terminal subdomain"/>
    <property type="match status" value="1"/>
</dbReference>
<organism evidence="5 6">
    <name type="scientific">Boletus reticuloceps</name>
    <dbReference type="NCBI Taxonomy" id="495285"/>
    <lineage>
        <taxon>Eukaryota</taxon>
        <taxon>Fungi</taxon>
        <taxon>Dikarya</taxon>
        <taxon>Basidiomycota</taxon>
        <taxon>Agaricomycotina</taxon>
        <taxon>Agaricomycetes</taxon>
        <taxon>Agaricomycetidae</taxon>
        <taxon>Boletales</taxon>
        <taxon>Boletineae</taxon>
        <taxon>Boletaceae</taxon>
        <taxon>Boletoideae</taxon>
        <taxon>Boletus</taxon>
    </lineage>
</organism>
<dbReference type="InterPro" id="IPR010996">
    <property type="entry name" value="HHH_MUS81"/>
</dbReference>
<dbReference type="InterPro" id="IPR002054">
    <property type="entry name" value="DNA-dir_DNA_pol_X"/>
</dbReference>
<dbReference type="InterPro" id="IPR022312">
    <property type="entry name" value="DNA_pol_X"/>
</dbReference>
<dbReference type="PANTHER" id="PTHR11276:SF28">
    <property type="entry name" value="DNA POLYMERASE LAMBDA"/>
    <property type="match status" value="1"/>
</dbReference>
<evidence type="ECO:0000313" key="5">
    <source>
        <dbReference type="EMBL" id="KAG6381952.1"/>
    </source>
</evidence>
<evidence type="ECO:0000259" key="4">
    <source>
        <dbReference type="SMART" id="SM00483"/>
    </source>
</evidence>
<evidence type="ECO:0000256" key="1">
    <source>
        <dbReference type="ARBA" id="ARBA00022634"/>
    </source>
</evidence>
<name>A0A8I2Z3L7_9AGAM</name>
<gene>
    <name evidence="5" type="ORF">JVT61DRAFT_578</name>
</gene>
<dbReference type="InterPro" id="IPR027421">
    <property type="entry name" value="DNA_pol_lamdba_lyase_dom_sf"/>
</dbReference>